<comment type="caution">
    <text evidence="1">The sequence shown here is derived from an EMBL/GenBank/DDBJ whole genome shotgun (WGS) entry which is preliminary data.</text>
</comment>
<dbReference type="RefSeq" id="WP_245866564.1">
    <property type="nucleotide sequence ID" value="NZ_PDJD01000001.1"/>
</dbReference>
<reference evidence="1 2" key="1">
    <citation type="submission" date="2017-10" db="EMBL/GenBank/DDBJ databases">
        <title>Sequencing the genomes of 1000 actinobacteria strains.</title>
        <authorList>
            <person name="Klenk H.-P."/>
        </authorList>
    </citation>
    <scope>NUCLEOTIDE SEQUENCE [LARGE SCALE GENOMIC DNA]</scope>
    <source>
        <strain evidence="1 2">DSM 21801</strain>
    </source>
</reference>
<evidence type="ECO:0000313" key="2">
    <source>
        <dbReference type="Proteomes" id="UP000224915"/>
    </source>
</evidence>
<dbReference type="Proteomes" id="UP000224915">
    <property type="component" value="Unassembled WGS sequence"/>
</dbReference>
<proteinExistence type="predicted"/>
<gene>
    <name evidence="1" type="ORF">ATL40_0224</name>
</gene>
<dbReference type="Gene3D" id="3.40.190.10">
    <property type="entry name" value="Periplasmic binding protein-like II"/>
    <property type="match status" value="2"/>
</dbReference>
<sequence>MPRAPHRTFLPTTAPSTTAPITKAPITAALALTLTLAACSGTSEGGDGAGEAASSGTSPVAEAGSALDLAEVCPATVVMQQDWQPEAEHGGMYELVGEGYEIDTDIKAVRGPLVAQGTDTGVEIEVRAGGPNVGYQNVSDLMYLDSDILIGAVNTDQAISAAVAGRPVVTLASQLTLSPQIYMWDPATYPEAETIADVAAAGATLVTGGPLIPSLLAAQGIVDMDQVDTSYEGTPQRFVTDPTIMQQGFGTMEPYQYEFEVAQWGEPVAYQYLHELGYAIYPEPITVREADVEAQAACLERLVPILQQSQIDYLAAPERTNSLLVELVEAYQTSWTYTAEVADYSATSQVADGLVFDDPATGVFGAIDGERVAEVVERFVPALQAAGSLPPEVDVDPEALYDNRFIDETISLGE</sequence>
<accession>A0A2A9CX15</accession>
<organism evidence="1 2">
    <name type="scientific">Serinibacter salmoneus</name>
    <dbReference type="NCBI Taxonomy" id="556530"/>
    <lineage>
        <taxon>Bacteria</taxon>
        <taxon>Bacillati</taxon>
        <taxon>Actinomycetota</taxon>
        <taxon>Actinomycetes</taxon>
        <taxon>Micrococcales</taxon>
        <taxon>Beutenbergiaceae</taxon>
        <taxon>Serinibacter</taxon>
    </lineage>
</organism>
<dbReference type="EMBL" id="PDJD01000001">
    <property type="protein sequence ID" value="PFG18681.1"/>
    <property type="molecule type" value="Genomic_DNA"/>
</dbReference>
<dbReference type="AlphaFoldDB" id="A0A2A9CX15"/>
<evidence type="ECO:0000313" key="1">
    <source>
        <dbReference type="EMBL" id="PFG18681.1"/>
    </source>
</evidence>
<name>A0A2A9CX15_9MICO</name>
<keyword evidence="2" id="KW-1185">Reference proteome</keyword>
<protein>
    <recommendedName>
        <fullName evidence="3">ABC-type nitrate/sulfonate/bicarbonate transport system substrate-binding protein</fullName>
    </recommendedName>
</protein>
<evidence type="ECO:0008006" key="3">
    <source>
        <dbReference type="Google" id="ProtNLM"/>
    </source>
</evidence>